<reference evidence="11" key="2">
    <citation type="submission" date="2015-01" db="EMBL/GenBank/DDBJ databases">
        <title>Draft genome sequence of potential hydrocarbon metabolising strain of Rhodococcus rhodochrous.</title>
        <authorList>
            <person name="Aggarwal R.K."/>
            <person name="Dawar C."/>
        </authorList>
    </citation>
    <scope>NUCLEOTIDE SEQUENCE [LARGE SCALE GENOMIC DNA]</scope>
    <source>
        <strain evidence="11">KG-21</strain>
    </source>
</reference>
<dbReference type="PATRIC" id="fig|1441923.3.peg.1679"/>
<dbReference type="Proteomes" id="UP000037712">
    <property type="component" value="Unassembled WGS sequence"/>
</dbReference>
<dbReference type="SUPFAM" id="SSF52540">
    <property type="entry name" value="P-loop containing nucleoside triphosphate hydrolases"/>
    <property type="match status" value="1"/>
</dbReference>
<evidence type="ECO:0000256" key="2">
    <source>
        <dbReference type="ARBA" id="ARBA00022679"/>
    </source>
</evidence>
<dbReference type="InterPro" id="IPR000719">
    <property type="entry name" value="Prot_kinase_dom"/>
</dbReference>
<evidence type="ECO:0000259" key="9">
    <source>
        <dbReference type="PROSITE" id="PS50011"/>
    </source>
</evidence>
<evidence type="ECO:0000256" key="6">
    <source>
        <dbReference type="PIRNR" id="PIRNR000574"/>
    </source>
</evidence>
<keyword evidence="5 6" id="KW-0067">ATP-binding</keyword>
<evidence type="ECO:0000256" key="3">
    <source>
        <dbReference type="ARBA" id="ARBA00022741"/>
    </source>
</evidence>
<dbReference type="SUPFAM" id="SSF56112">
    <property type="entry name" value="Protein kinase-like (PK-like)"/>
    <property type="match status" value="1"/>
</dbReference>
<gene>
    <name evidence="10" type="ORF">Z051_07625</name>
</gene>
<dbReference type="InterPro" id="IPR027417">
    <property type="entry name" value="P-loop_NTPase"/>
</dbReference>
<dbReference type="InterPro" id="IPR017441">
    <property type="entry name" value="Protein_kinase_ATP_BS"/>
</dbReference>
<evidence type="ECO:0000256" key="7">
    <source>
        <dbReference type="PROSITE-ProRule" id="PRU10141"/>
    </source>
</evidence>
<evidence type="ECO:0000256" key="5">
    <source>
        <dbReference type="ARBA" id="ARBA00022840"/>
    </source>
</evidence>
<dbReference type="GO" id="GO:0046872">
    <property type="term" value="F:metal ion binding"/>
    <property type="evidence" value="ECO:0007669"/>
    <property type="project" value="UniProtKB-UniRule"/>
</dbReference>
<dbReference type="EMBL" id="AZYO01000012">
    <property type="protein sequence ID" value="KOS56877.1"/>
    <property type="molecule type" value="Genomic_DNA"/>
</dbReference>
<sequence length="1156" mass="126646">MAEIDPLATQRENPPPIVAELIAAGFEDVHEIGRGGFGVVYRCRQPALDRTVAIKVLTAEPDPDNLERFLREQRAMGRLSGHPNIVTVHEVGATASGQPYIVMEYHRRNSLEARIRDQGPLGWEDALGIGVKIAGALETAHRMGMLHRDVKPANILLTDYGEPQLTDFGIARIAGGFETAAGAVTGSPAFTAPEVLAGQSPSRSADVYGLGATLFCVITGHAAYERRRGESVVAQFLRITGGPAPDLHAGTGIPDDVGEVIARAMDRDPTARTGTAAEFGEQLRAVEQHHGLLVDELPVPDTSEPTAPGATHPRATTGTDHRRRTGSGRLTPPVPATRLRPPTATRPLVNRERLLQLLRAGGRRTLTAITAPPGFDKTTLAAQWSRELADTGVQVAWLSVDSDDNKPVWLLAHLVESLRQVRPALAQDLDAVLEEYGDDATQYVLTALINEIEQSGEHIALIIDDWHRVSDPATVAAMTFLLDNADPRHLQIIVTSQARTGLPLSRLRLRDELIEMDAASLRFDAPEVRQLLVELAGLPLTDNDIDALTRATGGWVAALQLVSLSLRDSDDPADLIRGITGRHQVIGEYLAENVLDTLEPRILEFLLTTCICEYVSAELATVLTGDTRCQSMLEEIEDRGLFLRRVNNDRTWFRYHHLFREYLQRRIERENPERVTQLHRTAARWFAEHGVIRDAVTHAQAAGEQEMAVDLVEQHGTSLLEHAHVASTLALLDKLPPAVLSTRPRLQLMLAWTTILSNRVRPAEQALDTVESLLTTAPLTADETEDLRAEVGVVRAVVAARCDRFDTIDEVVRPALNRADSLSPWVVSAAANLAGLAAIYRFDFDATERLQQWAAPYHARNRGPYAQTLGYCCLGIAAHERLAIATAEEQFRQAVRVARNPGDGHSLTARLAGSLLGELRYEQDRLDEAERLLDEAYLLGSEGGAVEFKAARYAIGARIKALRGDRTAAAQRLDAGARAAHTLALPRLRARIEDERVRLGLPPTVGIPPPPPVPPPQRRRPVHGIEAITAQLDETVAIWALLADGTPASTELACTWAQEWVDMLDDADRPRALLQARRLLVNTLAAAGRTDEAKKLLATITAQCATLGIVRYLLDGGSYLTALLEDLRADRESGRWRDDWPAVPDRFWNALAPTEP</sequence>
<dbReference type="InterPro" id="IPR008271">
    <property type="entry name" value="Ser/Thr_kinase_AS"/>
</dbReference>
<dbReference type="PROSITE" id="PS00108">
    <property type="entry name" value="PROTEIN_KINASE_ST"/>
    <property type="match status" value="1"/>
</dbReference>
<dbReference type="PIRSF" id="PIRSF000574">
    <property type="entry name" value="Ser/Thr_PK_PknK_prd"/>
    <property type="match status" value="1"/>
</dbReference>
<dbReference type="Gene3D" id="3.30.200.20">
    <property type="entry name" value="Phosphorylase Kinase, domain 1"/>
    <property type="match status" value="1"/>
</dbReference>
<dbReference type="SMART" id="SM00220">
    <property type="entry name" value="S_TKc"/>
    <property type="match status" value="1"/>
</dbReference>
<dbReference type="AlphaFoldDB" id="A0A0N0S137"/>
<dbReference type="InterPro" id="IPR016236">
    <property type="entry name" value="Ser/Thr_kinase_PknK_prd"/>
</dbReference>
<comment type="catalytic activity">
    <reaction evidence="6">
        <text>L-threonyl-[protein] + ATP = O-phospho-L-threonyl-[protein] + ADP + H(+)</text>
        <dbReference type="Rhea" id="RHEA:46608"/>
        <dbReference type="Rhea" id="RHEA-COMP:11060"/>
        <dbReference type="Rhea" id="RHEA-COMP:11605"/>
        <dbReference type="ChEBI" id="CHEBI:15378"/>
        <dbReference type="ChEBI" id="CHEBI:30013"/>
        <dbReference type="ChEBI" id="CHEBI:30616"/>
        <dbReference type="ChEBI" id="CHEBI:61977"/>
        <dbReference type="ChEBI" id="CHEBI:456216"/>
        <dbReference type="EC" id="2.7.11.1"/>
    </reaction>
</comment>
<reference evidence="10 11" key="1">
    <citation type="journal article" date="2015" name="Genome Announc.">
        <title>Draft Genome Sequence of Rhodococcus rhodochrous Strain KG-21, a Soil Isolate from Oil Fields of Krishna-Godavari Basin, India.</title>
        <authorList>
            <person name="Dawar C."/>
            <person name="Aggarwal R.K."/>
        </authorList>
    </citation>
    <scope>NUCLEOTIDE SEQUENCE [LARGE SCALE GENOMIC DNA]</scope>
    <source>
        <strain evidence="10 11">KG-21</strain>
    </source>
</reference>
<dbReference type="PROSITE" id="PS50011">
    <property type="entry name" value="PROTEIN_KINASE_DOM"/>
    <property type="match status" value="1"/>
</dbReference>
<dbReference type="RefSeq" id="WP_054372115.1">
    <property type="nucleotide sequence ID" value="NZ_AZYO01000012.1"/>
</dbReference>
<dbReference type="Gene3D" id="1.25.40.10">
    <property type="entry name" value="Tetratricopeptide repeat domain"/>
    <property type="match status" value="1"/>
</dbReference>
<feature type="domain" description="Protein kinase" evidence="9">
    <location>
        <begin position="26"/>
        <end position="293"/>
    </location>
</feature>
<comment type="caution">
    <text evidence="10">The sequence shown here is derived from an EMBL/GenBank/DDBJ whole genome shotgun (WGS) entry which is preliminary data.</text>
</comment>
<keyword evidence="3 6" id="KW-0547">Nucleotide-binding</keyword>
<evidence type="ECO:0000313" key="11">
    <source>
        <dbReference type="Proteomes" id="UP000037712"/>
    </source>
</evidence>
<dbReference type="Gene3D" id="3.40.50.300">
    <property type="entry name" value="P-loop containing nucleotide triphosphate hydrolases"/>
    <property type="match status" value="1"/>
</dbReference>
<keyword evidence="1 6" id="KW-0723">Serine/threonine-protein kinase</keyword>
<dbReference type="CDD" id="cd14014">
    <property type="entry name" value="STKc_PknB_like"/>
    <property type="match status" value="1"/>
</dbReference>
<dbReference type="EC" id="2.7.11.1" evidence="6"/>
<dbReference type="Gene3D" id="1.10.510.10">
    <property type="entry name" value="Transferase(Phosphotransferase) domain 1"/>
    <property type="match status" value="1"/>
</dbReference>
<evidence type="ECO:0000256" key="4">
    <source>
        <dbReference type="ARBA" id="ARBA00022777"/>
    </source>
</evidence>
<keyword evidence="2 6" id="KW-0808">Transferase</keyword>
<protein>
    <recommendedName>
        <fullName evidence="6">Serine/threonine-protein kinase PknK</fullName>
        <ecNumber evidence="6">2.7.11.1</ecNumber>
    </recommendedName>
    <alternativeName>
        <fullName evidence="6">Protein kinase K</fullName>
    </alternativeName>
</protein>
<dbReference type="PROSITE" id="PS00107">
    <property type="entry name" value="PROTEIN_KINASE_ATP"/>
    <property type="match status" value="1"/>
</dbReference>
<feature type="region of interest" description="Disordered" evidence="8">
    <location>
        <begin position="299"/>
        <end position="342"/>
    </location>
</feature>
<comment type="similarity">
    <text evidence="6">Belongs to the protein kinase superfamily.</text>
</comment>
<dbReference type="PANTHER" id="PTHR43289">
    <property type="entry name" value="MITOGEN-ACTIVATED PROTEIN KINASE KINASE KINASE 20-RELATED"/>
    <property type="match status" value="1"/>
</dbReference>
<evidence type="ECO:0000256" key="1">
    <source>
        <dbReference type="ARBA" id="ARBA00022527"/>
    </source>
</evidence>
<accession>A0A0N0S137</accession>
<dbReference type="Pfam" id="PF00069">
    <property type="entry name" value="Pkinase"/>
    <property type="match status" value="1"/>
</dbReference>
<name>A0A0N0S137_RHORH</name>
<feature type="binding site" evidence="7">
    <location>
        <position position="55"/>
    </location>
    <ligand>
        <name>ATP</name>
        <dbReference type="ChEBI" id="CHEBI:30616"/>
    </ligand>
</feature>
<evidence type="ECO:0000256" key="8">
    <source>
        <dbReference type="SAM" id="MobiDB-lite"/>
    </source>
</evidence>
<dbReference type="GO" id="GO:0005524">
    <property type="term" value="F:ATP binding"/>
    <property type="evidence" value="ECO:0007669"/>
    <property type="project" value="UniProtKB-UniRule"/>
</dbReference>
<dbReference type="Pfam" id="PF25873">
    <property type="entry name" value="WHD_MalT"/>
    <property type="match status" value="1"/>
</dbReference>
<dbReference type="InterPro" id="IPR059106">
    <property type="entry name" value="WHD_MalT"/>
</dbReference>
<evidence type="ECO:0000313" key="10">
    <source>
        <dbReference type="EMBL" id="KOS56877.1"/>
    </source>
</evidence>
<comment type="catalytic activity">
    <reaction evidence="6">
        <text>L-seryl-[protein] + ATP = O-phospho-L-seryl-[protein] + ADP + H(+)</text>
        <dbReference type="Rhea" id="RHEA:17989"/>
        <dbReference type="Rhea" id="RHEA-COMP:9863"/>
        <dbReference type="Rhea" id="RHEA-COMP:11604"/>
        <dbReference type="ChEBI" id="CHEBI:15378"/>
        <dbReference type="ChEBI" id="CHEBI:29999"/>
        <dbReference type="ChEBI" id="CHEBI:30616"/>
        <dbReference type="ChEBI" id="CHEBI:83421"/>
        <dbReference type="ChEBI" id="CHEBI:456216"/>
        <dbReference type="EC" id="2.7.11.1"/>
    </reaction>
</comment>
<dbReference type="InterPro" id="IPR041617">
    <property type="entry name" value="TPR_MalT"/>
</dbReference>
<dbReference type="InterPro" id="IPR011009">
    <property type="entry name" value="Kinase-like_dom_sf"/>
</dbReference>
<dbReference type="PANTHER" id="PTHR43289:SF6">
    <property type="entry name" value="SERINE_THREONINE-PROTEIN KINASE NEKL-3"/>
    <property type="match status" value="1"/>
</dbReference>
<dbReference type="GO" id="GO:0004674">
    <property type="term" value="F:protein serine/threonine kinase activity"/>
    <property type="evidence" value="ECO:0007669"/>
    <property type="project" value="UniProtKB-UniRule"/>
</dbReference>
<organism evidence="10 11">
    <name type="scientific">Rhodococcus rhodochrous KG-21</name>
    <dbReference type="NCBI Taxonomy" id="1441923"/>
    <lineage>
        <taxon>Bacteria</taxon>
        <taxon>Bacillati</taxon>
        <taxon>Actinomycetota</taxon>
        <taxon>Actinomycetes</taxon>
        <taxon>Mycobacteriales</taxon>
        <taxon>Nocardiaceae</taxon>
        <taxon>Rhodococcus</taxon>
    </lineage>
</organism>
<dbReference type="Pfam" id="PF17874">
    <property type="entry name" value="TPR_MalT"/>
    <property type="match status" value="1"/>
</dbReference>
<proteinExistence type="inferred from homology"/>
<keyword evidence="4 6" id="KW-0418">Kinase</keyword>
<dbReference type="InterPro" id="IPR011990">
    <property type="entry name" value="TPR-like_helical_dom_sf"/>
</dbReference>
<dbReference type="GO" id="GO:0106310">
    <property type="term" value="F:protein serine kinase activity"/>
    <property type="evidence" value="ECO:0007669"/>
    <property type="project" value="UniProtKB-UniRule"/>
</dbReference>